<feature type="compositionally biased region" description="Acidic residues" evidence="1">
    <location>
        <begin position="770"/>
        <end position="782"/>
    </location>
</feature>
<dbReference type="GeneID" id="13443163"/>
<dbReference type="eggNOG" id="ENOG502TMJC">
    <property type="taxonomic scope" value="Eukaryota"/>
</dbReference>
<evidence type="ECO:0000256" key="1">
    <source>
        <dbReference type="SAM" id="MobiDB-lite"/>
    </source>
</evidence>
<reference evidence="3" key="4">
    <citation type="journal article" date="2015" name="PLoS ONE">
        <title>Comprehensive Evaluation of Toxoplasma gondii VEG and Neospora caninum LIV Genomes with Tachyzoite Stage Transcriptome and Proteome Defines Novel Transcript Features.</title>
        <authorList>
            <person name="Ramaprasad A."/>
            <person name="Mourier T."/>
            <person name="Naeem R."/>
            <person name="Malas T.B."/>
            <person name="Moussa E."/>
            <person name="Panigrahi A."/>
            <person name="Vermont S.J."/>
            <person name="Otto T.D."/>
            <person name="Wastling J."/>
            <person name="Pain A."/>
        </authorList>
    </citation>
    <scope>NUCLEOTIDE SEQUENCE</scope>
    <source>
        <strain evidence="3">Liverpool</strain>
    </source>
</reference>
<dbReference type="VEuPathDB" id="ToxoDB:NCLIV_028430"/>
<dbReference type="AlphaFoldDB" id="F0VH60"/>
<dbReference type="RefSeq" id="XP_003883086.1">
    <property type="nucleotide sequence ID" value="XM_003883037.1"/>
</dbReference>
<dbReference type="EMBL" id="LN714482">
    <property type="protein sequence ID" value="CEL67037.1"/>
    <property type="molecule type" value="Genomic_DNA"/>
</dbReference>
<proteinExistence type="predicted"/>
<organism evidence="2 4">
    <name type="scientific">Neospora caninum (strain Liverpool)</name>
    <dbReference type="NCBI Taxonomy" id="572307"/>
    <lineage>
        <taxon>Eukaryota</taxon>
        <taxon>Sar</taxon>
        <taxon>Alveolata</taxon>
        <taxon>Apicomplexa</taxon>
        <taxon>Conoidasida</taxon>
        <taxon>Coccidia</taxon>
        <taxon>Eucoccidiorida</taxon>
        <taxon>Eimeriorina</taxon>
        <taxon>Sarcocystidae</taxon>
        <taxon>Neospora</taxon>
    </lineage>
</organism>
<dbReference type="EMBL" id="FR823389">
    <property type="protein sequence ID" value="CBZ53054.1"/>
    <property type="molecule type" value="Genomic_DNA"/>
</dbReference>
<reference evidence="2" key="1">
    <citation type="submission" date="2011-02" db="EMBL/GenBank/DDBJ databases">
        <authorList>
            <person name="Aslett M."/>
        </authorList>
    </citation>
    <scope>NUCLEOTIDE SEQUENCE</scope>
    <source>
        <strain evidence="2">Liverpool</strain>
    </source>
</reference>
<name>F0VH60_NEOCL</name>
<evidence type="ECO:0000313" key="2">
    <source>
        <dbReference type="EMBL" id="CBZ53054.1"/>
    </source>
</evidence>
<feature type="region of interest" description="Disordered" evidence="1">
    <location>
        <begin position="605"/>
        <end position="627"/>
    </location>
</feature>
<reference evidence="2" key="2">
    <citation type="submission" date="2011-03" db="EMBL/GenBank/DDBJ databases">
        <title>Comparative genomics and transcriptomics of Neospora caninum and Toxoplasma gondii.</title>
        <authorList>
            <person name="Reid A.J."/>
            <person name="Sohal A."/>
            <person name="Harris D."/>
            <person name="Quail M."/>
            <person name="Sanders M."/>
            <person name="Berriman M."/>
            <person name="Wastling J.M."/>
            <person name="Pain A."/>
        </authorList>
    </citation>
    <scope>NUCLEOTIDE SEQUENCE</scope>
    <source>
        <strain evidence="2">Liverpool</strain>
    </source>
</reference>
<feature type="region of interest" description="Disordered" evidence="1">
    <location>
        <begin position="739"/>
        <end position="782"/>
    </location>
</feature>
<feature type="region of interest" description="Disordered" evidence="1">
    <location>
        <begin position="671"/>
        <end position="696"/>
    </location>
</feature>
<dbReference type="OrthoDB" id="10676155at2759"/>
<accession>F0VH60</accession>
<gene>
    <name evidence="3" type="ORF">BN1204_028430</name>
    <name evidence="2" type="ORF">NCLIV_028430</name>
</gene>
<keyword evidence="4" id="KW-1185">Reference proteome</keyword>
<protein>
    <submittedName>
        <fullName evidence="2">Uncharacterized protein</fullName>
    </submittedName>
</protein>
<dbReference type="Proteomes" id="UP000007494">
    <property type="component" value="Chromosome VIIb"/>
</dbReference>
<feature type="compositionally biased region" description="Low complexity" evidence="1">
    <location>
        <begin position="16"/>
        <end position="31"/>
    </location>
</feature>
<sequence length="782" mass="86065">MSVVPSGNRPGQGHPSASVSVVARADVSSGPGSVGDGSLARDAVDDVGAGEEPSESSSGTGASRDRKRKGGEGQVQSSGTKRARGRPVQEPTEEEDEITEGTGVEKKALKPATEGDGDDDAPTFKVVTSNQRQRRWHAIERFVDTEHLDLTEEELTRLLVEPEDIPPPSHANAYYTVLLTLFDRLSHDIYAFRSVAKRTGTMRNVNRFLRATARAVFYVRHYDRLDQYVPPPSNQELLTFAVTARDRLQNAIGHSLTMLFGDDIMFCLDRLELELLRIAIGASRGSHGKPTTPRRTLILHGVNEKDPYMKHILDKRSELAWRLTGRNPVADLTLWLQRNPSIDETAAFGPHDPRAILRTDESGRRFREPTVPALPPANIFTEDVPGTDFPPSEWAVFLDDQAHLAIRDAGESRRNLLQRPTVLSLNRFLHRHTVVCLLLARAAAILSTYPSLERNYMFVRATQKLRDMLNLSWHKMGIGESAGKKIENVLIARGQRGQRYAASTWWSYSLTLSKATTNLRSEVMSAPSPGASSTLCGCFAKSVASFAAALSGPVFPLAGPMLVHWISLSEARDRSRDGGVLAGADGPRRMTVETLPRQPRLTWASQHTGAQPQPFHAPPADDNGELPGAAAIMDASQHELYQDYPAPQPYPHAYDINELLEDVLSVIENDIGQDHDGDHQQPVVPPHPHDNGELPGAAAMMDASQHELYQDYPAPQPYPHANDINELLEDVLSVIENDIGQDHDGDHQQPVVPPHPHDNGELPDAAAMMDSEEDPQQEGDES</sequence>
<evidence type="ECO:0000313" key="4">
    <source>
        <dbReference type="Proteomes" id="UP000007494"/>
    </source>
</evidence>
<evidence type="ECO:0000313" key="3">
    <source>
        <dbReference type="EMBL" id="CEL67037.1"/>
    </source>
</evidence>
<feature type="region of interest" description="Disordered" evidence="1">
    <location>
        <begin position="1"/>
        <end position="126"/>
    </location>
</feature>
<reference evidence="4" key="3">
    <citation type="journal article" date="2012" name="PLoS Pathog.">
        <title>Comparative genomics of the apicomplexan parasites Toxoplasma gondii and Neospora caninum: Coccidia differing in host range and transmission strategy.</title>
        <authorList>
            <person name="Reid A.J."/>
            <person name="Vermont S.J."/>
            <person name="Cotton J.A."/>
            <person name="Harris D."/>
            <person name="Hill-Cawthorne G.A."/>
            <person name="Konen-Waisman S."/>
            <person name="Latham S.M."/>
            <person name="Mourier T."/>
            <person name="Norton R."/>
            <person name="Quail M.A."/>
            <person name="Sanders M."/>
            <person name="Shanmugam D."/>
            <person name="Sohal A."/>
            <person name="Wasmuth J.D."/>
            <person name="Brunk B."/>
            <person name="Grigg M.E."/>
            <person name="Howard J.C."/>
            <person name="Parkinson J."/>
            <person name="Roos D.S."/>
            <person name="Trees A.J."/>
            <person name="Berriman M."/>
            <person name="Pain A."/>
            <person name="Wastling J.M."/>
        </authorList>
    </citation>
    <scope>NUCLEOTIDE SEQUENCE [LARGE SCALE GENOMIC DNA]</scope>
    <source>
        <strain evidence="4">Liverpool</strain>
    </source>
</reference>
<dbReference type="InParanoid" id="F0VH60"/>